<organism evidence="1">
    <name type="scientific">uncultured Acetothermia bacterium</name>
    <dbReference type="NCBI Taxonomy" id="236499"/>
    <lineage>
        <taxon>Bacteria</taxon>
        <taxon>Candidatus Bipolaricaulota</taxon>
        <taxon>environmental samples</taxon>
    </lineage>
</organism>
<dbReference type="AlphaFoldDB" id="H5SH27"/>
<name>H5SH27_9BACT</name>
<proteinExistence type="predicted"/>
<reference evidence="1" key="1">
    <citation type="journal article" date="2005" name="Environ. Microbiol.">
        <title>Genetic and functional properties of uncultivated thermophilic crenarchaeotes from a subsurface gold mine as revealed by analysis of genome fragments.</title>
        <authorList>
            <person name="Nunoura T."/>
            <person name="Hirayama H."/>
            <person name="Takami H."/>
            <person name="Oida H."/>
            <person name="Nishi S."/>
            <person name="Shimamura S."/>
            <person name="Suzuki Y."/>
            <person name="Inagaki F."/>
            <person name="Takai K."/>
            <person name="Nealson K.H."/>
            <person name="Horikoshi K."/>
        </authorList>
    </citation>
    <scope>NUCLEOTIDE SEQUENCE</scope>
</reference>
<accession>H5SH27</accession>
<protein>
    <submittedName>
        <fullName evidence="1">Uncharacterized protein</fullName>
    </submittedName>
</protein>
<evidence type="ECO:0000313" key="1">
    <source>
        <dbReference type="EMBL" id="BAL55463.1"/>
    </source>
</evidence>
<reference evidence="1" key="2">
    <citation type="journal article" date="2012" name="PLoS ONE">
        <title>A Deeply Branching Thermophilic Bacterium with an Ancient Acetyl-CoA Pathway Dominates a Subsurface Ecosystem.</title>
        <authorList>
            <person name="Takami H."/>
            <person name="Noguchi H."/>
            <person name="Takaki Y."/>
            <person name="Uchiyama I."/>
            <person name="Toyoda A."/>
            <person name="Nishi S."/>
            <person name="Chee G.-J."/>
            <person name="Arai W."/>
            <person name="Nunoura T."/>
            <person name="Itoh T."/>
            <person name="Hattori M."/>
            <person name="Takai K."/>
        </authorList>
    </citation>
    <scope>NUCLEOTIDE SEQUENCE</scope>
</reference>
<gene>
    <name evidence="1" type="ORF">HGMM_F27H04C21</name>
</gene>
<dbReference type="EMBL" id="AP011718">
    <property type="protein sequence ID" value="BAL55463.1"/>
    <property type="molecule type" value="Genomic_DNA"/>
</dbReference>
<sequence>MAMAIVSRNAVILLLFRLVRNHKTKITITEIRPPRENERIVATRNASKEDIKKVFSRKDLSVWNSTNDNASGIVK</sequence>